<evidence type="ECO:0000313" key="7">
    <source>
        <dbReference type="EMBL" id="RYB01527.1"/>
    </source>
</evidence>
<reference evidence="7 8" key="2">
    <citation type="submission" date="2019-02" db="EMBL/GenBank/DDBJ databases">
        <title>'Lichenibacterium ramalinii' gen. nov. sp. nov., 'Lichenibacterium minor' gen. nov. sp. nov.</title>
        <authorList>
            <person name="Pankratov T."/>
        </authorList>
    </citation>
    <scope>NUCLEOTIDE SEQUENCE [LARGE SCALE GENOMIC DNA]</scope>
    <source>
        <strain evidence="7 8">RmlP001</strain>
    </source>
</reference>
<dbReference type="Pfam" id="PF00005">
    <property type="entry name" value="ABC_tran"/>
    <property type="match status" value="1"/>
</dbReference>
<dbReference type="InterPro" id="IPR013611">
    <property type="entry name" value="Transp-assoc_OB_typ2"/>
</dbReference>
<dbReference type="Gene3D" id="3.40.50.300">
    <property type="entry name" value="P-loop containing nucleotide triphosphate hydrolases"/>
    <property type="match status" value="1"/>
</dbReference>
<dbReference type="GO" id="GO:0043190">
    <property type="term" value="C:ATP-binding cassette (ABC) transporter complex"/>
    <property type="evidence" value="ECO:0007669"/>
    <property type="project" value="InterPro"/>
</dbReference>
<keyword evidence="3" id="KW-0813">Transport</keyword>
<dbReference type="FunFam" id="3.40.50.300:FF:000042">
    <property type="entry name" value="Maltose/maltodextrin ABC transporter, ATP-binding protein"/>
    <property type="match status" value="1"/>
</dbReference>
<dbReference type="PANTHER" id="PTHR42781">
    <property type="entry name" value="SPERMIDINE/PUTRESCINE IMPORT ATP-BINDING PROTEIN POTA"/>
    <property type="match status" value="1"/>
</dbReference>
<keyword evidence="5 7" id="KW-0067">ATP-binding</keyword>
<dbReference type="GO" id="GO:0005524">
    <property type="term" value="F:ATP binding"/>
    <property type="evidence" value="ECO:0007669"/>
    <property type="project" value="UniProtKB-KW"/>
</dbReference>
<dbReference type="Pfam" id="PF08402">
    <property type="entry name" value="TOBE_2"/>
    <property type="match status" value="1"/>
</dbReference>
<feature type="domain" description="ABC transporter" evidence="6">
    <location>
        <begin position="6"/>
        <end position="237"/>
    </location>
</feature>
<dbReference type="PROSITE" id="PS50893">
    <property type="entry name" value="ABC_TRANSPORTER_2"/>
    <property type="match status" value="1"/>
</dbReference>
<comment type="subcellular location">
    <subcellularLocation>
        <location evidence="1">Cell inner membrane</location>
        <topology evidence="1">Peripheral membrane protein</topology>
    </subcellularLocation>
</comment>
<dbReference type="SMART" id="SM00382">
    <property type="entry name" value="AAA"/>
    <property type="match status" value="1"/>
</dbReference>
<dbReference type="GO" id="GO:0140359">
    <property type="term" value="F:ABC-type transporter activity"/>
    <property type="evidence" value="ECO:0007669"/>
    <property type="project" value="UniProtKB-ARBA"/>
</dbReference>
<reference evidence="7 8" key="1">
    <citation type="submission" date="2018-09" db="EMBL/GenBank/DDBJ databases">
        <authorList>
            <person name="Grouzdev D.S."/>
            <person name="Krutkina M.S."/>
        </authorList>
    </citation>
    <scope>NUCLEOTIDE SEQUENCE [LARGE SCALE GENOMIC DNA]</scope>
    <source>
        <strain evidence="7 8">RmlP001</strain>
    </source>
</reference>
<protein>
    <submittedName>
        <fullName evidence="7">ABC transporter ATP-binding protein</fullName>
    </submittedName>
</protein>
<evidence type="ECO:0000259" key="6">
    <source>
        <dbReference type="PROSITE" id="PS50893"/>
    </source>
</evidence>
<comment type="caution">
    <text evidence="7">The sequence shown here is derived from an EMBL/GenBank/DDBJ whole genome shotgun (WGS) entry which is preliminary data.</text>
</comment>
<evidence type="ECO:0000256" key="4">
    <source>
        <dbReference type="ARBA" id="ARBA00022741"/>
    </source>
</evidence>
<dbReference type="InterPro" id="IPR017871">
    <property type="entry name" value="ABC_transporter-like_CS"/>
</dbReference>
<dbReference type="Proteomes" id="UP000289411">
    <property type="component" value="Unassembled WGS sequence"/>
</dbReference>
<dbReference type="PANTHER" id="PTHR42781:SF4">
    <property type="entry name" value="SPERMIDINE_PUTRESCINE IMPORT ATP-BINDING PROTEIN POTA"/>
    <property type="match status" value="1"/>
</dbReference>
<dbReference type="InterPro" id="IPR008995">
    <property type="entry name" value="Mo/tungstate-bd_C_term_dom"/>
</dbReference>
<evidence type="ECO:0000256" key="5">
    <source>
        <dbReference type="ARBA" id="ARBA00022840"/>
    </source>
</evidence>
<accession>A0A4V1RHX1</accession>
<dbReference type="InterPro" id="IPR050093">
    <property type="entry name" value="ABC_SmlMolc_Importer"/>
</dbReference>
<keyword evidence="4" id="KW-0547">Nucleotide-binding</keyword>
<sequence>MKTYDLELIGVGKTYETGAPAVSDFNLNVEKGEFIAFLGPSGCGKTTTLRMIAGFESITTGDIFIGGRRINDMPPERRPTSTIFQNYALFPHMSVRRNVGYGLDVKGVPKAERDRKVDRMLATLGLDDIADARPTRLSGGQRQRIALARGLVVEPEILLLDEPLGALDANLRRAIQAELKLLQVNLGITFIFVTHAQSEALTMSDRIVVMNNGRIEQVSTPRDLYTRPRTPFVANFIGRNTILPGTLAAVDGTLGRVTTTFGTFTGAIDSAAMGTGREAAVVVPAEAFTMEPSRGPAAGAGVPGGNALDARIESRSVVGPIVRFDLAVEGGQSVMLEGHRDRYGEDFAAGTPVRVTWDASKATVIPAAAH</sequence>
<dbReference type="PROSITE" id="PS00211">
    <property type="entry name" value="ABC_TRANSPORTER_1"/>
    <property type="match status" value="1"/>
</dbReference>
<gene>
    <name evidence="7" type="ORF">D3272_25640</name>
</gene>
<dbReference type="InterPro" id="IPR003439">
    <property type="entry name" value="ABC_transporter-like_ATP-bd"/>
</dbReference>
<dbReference type="EMBL" id="QYBC01000036">
    <property type="protein sequence ID" value="RYB01527.1"/>
    <property type="molecule type" value="Genomic_DNA"/>
</dbReference>
<dbReference type="SUPFAM" id="SSF52540">
    <property type="entry name" value="P-loop containing nucleoside triphosphate hydrolases"/>
    <property type="match status" value="1"/>
</dbReference>
<evidence type="ECO:0000256" key="1">
    <source>
        <dbReference type="ARBA" id="ARBA00004417"/>
    </source>
</evidence>
<evidence type="ECO:0000256" key="2">
    <source>
        <dbReference type="ARBA" id="ARBA00005417"/>
    </source>
</evidence>
<dbReference type="SUPFAM" id="SSF50331">
    <property type="entry name" value="MOP-like"/>
    <property type="match status" value="1"/>
</dbReference>
<dbReference type="OrthoDB" id="9802264at2"/>
<dbReference type="GO" id="GO:0016887">
    <property type="term" value="F:ATP hydrolysis activity"/>
    <property type="evidence" value="ECO:0007669"/>
    <property type="project" value="InterPro"/>
</dbReference>
<proteinExistence type="inferred from homology"/>
<dbReference type="InterPro" id="IPR003593">
    <property type="entry name" value="AAA+_ATPase"/>
</dbReference>
<comment type="similarity">
    <text evidence="2">Belongs to the ABC transporter superfamily.</text>
</comment>
<dbReference type="AlphaFoldDB" id="A0A4V1RHX1"/>
<evidence type="ECO:0000256" key="3">
    <source>
        <dbReference type="ARBA" id="ARBA00022448"/>
    </source>
</evidence>
<evidence type="ECO:0000313" key="8">
    <source>
        <dbReference type="Proteomes" id="UP000289411"/>
    </source>
</evidence>
<name>A0A4V1RHX1_9HYPH</name>
<dbReference type="RefSeq" id="WP_129222090.1">
    <property type="nucleotide sequence ID" value="NZ_QYBC01000036.1"/>
</dbReference>
<organism evidence="7 8">
    <name type="scientific">Lichenibacterium ramalinae</name>
    <dbReference type="NCBI Taxonomy" id="2316527"/>
    <lineage>
        <taxon>Bacteria</taxon>
        <taxon>Pseudomonadati</taxon>
        <taxon>Pseudomonadota</taxon>
        <taxon>Alphaproteobacteria</taxon>
        <taxon>Hyphomicrobiales</taxon>
        <taxon>Lichenihabitantaceae</taxon>
        <taxon>Lichenibacterium</taxon>
    </lineage>
</organism>
<keyword evidence="8" id="KW-1185">Reference proteome</keyword>
<dbReference type="InterPro" id="IPR027417">
    <property type="entry name" value="P-loop_NTPase"/>
</dbReference>